<feature type="compositionally biased region" description="Polar residues" evidence="1">
    <location>
        <begin position="48"/>
        <end position="58"/>
    </location>
</feature>
<evidence type="ECO:0000313" key="3">
    <source>
        <dbReference type="Proteomes" id="UP000481861"/>
    </source>
</evidence>
<feature type="region of interest" description="Disordered" evidence="1">
    <location>
        <begin position="48"/>
        <end position="69"/>
    </location>
</feature>
<organism evidence="2 3">
    <name type="scientific">Massariosphaeria phaeospora</name>
    <dbReference type="NCBI Taxonomy" id="100035"/>
    <lineage>
        <taxon>Eukaryota</taxon>
        <taxon>Fungi</taxon>
        <taxon>Dikarya</taxon>
        <taxon>Ascomycota</taxon>
        <taxon>Pezizomycotina</taxon>
        <taxon>Dothideomycetes</taxon>
        <taxon>Pleosporomycetidae</taxon>
        <taxon>Pleosporales</taxon>
        <taxon>Pleosporales incertae sedis</taxon>
        <taxon>Massariosphaeria</taxon>
    </lineage>
</organism>
<dbReference type="EMBL" id="JAADJZ010000020">
    <property type="protein sequence ID" value="KAF2868084.1"/>
    <property type="molecule type" value="Genomic_DNA"/>
</dbReference>
<accession>A0A7C8MFE9</accession>
<gene>
    <name evidence="2" type="ORF">BDV95DRAFT_580222</name>
</gene>
<reference evidence="2 3" key="1">
    <citation type="submission" date="2020-01" db="EMBL/GenBank/DDBJ databases">
        <authorList>
            <consortium name="DOE Joint Genome Institute"/>
            <person name="Haridas S."/>
            <person name="Albert R."/>
            <person name="Binder M."/>
            <person name="Bloem J."/>
            <person name="Labutti K."/>
            <person name="Salamov A."/>
            <person name="Andreopoulos B."/>
            <person name="Baker S.E."/>
            <person name="Barry K."/>
            <person name="Bills G."/>
            <person name="Bluhm B.H."/>
            <person name="Cannon C."/>
            <person name="Castanera R."/>
            <person name="Culley D.E."/>
            <person name="Daum C."/>
            <person name="Ezra D."/>
            <person name="Gonzalez J.B."/>
            <person name="Henrissat B."/>
            <person name="Kuo A."/>
            <person name="Liang C."/>
            <person name="Lipzen A."/>
            <person name="Lutzoni F."/>
            <person name="Magnuson J."/>
            <person name="Mondo S."/>
            <person name="Nolan M."/>
            <person name="Ohm R."/>
            <person name="Pangilinan J."/>
            <person name="Park H.-J.H."/>
            <person name="Ramirez L."/>
            <person name="Alfaro M."/>
            <person name="Sun H."/>
            <person name="Tritt A."/>
            <person name="Yoshinaga Y."/>
            <person name="Zwiers L.-H.L."/>
            <person name="Turgeon B.G."/>
            <person name="Goodwin S.B."/>
            <person name="Spatafora J.W."/>
            <person name="Crous P.W."/>
            <person name="Grigoriev I.V."/>
        </authorList>
    </citation>
    <scope>NUCLEOTIDE SEQUENCE [LARGE SCALE GENOMIC DNA]</scope>
    <source>
        <strain evidence="2 3">CBS 611.86</strain>
    </source>
</reference>
<evidence type="ECO:0000313" key="2">
    <source>
        <dbReference type="EMBL" id="KAF2868084.1"/>
    </source>
</evidence>
<sequence>MHCAPSCRTSMHAQLKPHILVRATCSQQDSPTPHHSCTRLLRLPWSSYSAHGKAQSSPRGRPLALQSSM</sequence>
<proteinExistence type="predicted"/>
<keyword evidence="3" id="KW-1185">Reference proteome</keyword>
<protein>
    <submittedName>
        <fullName evidence="2">Uncharacterized protein</fullName>
    </submittedName>
</protein>
<dbReference type="Proteomes" id="UP000481861">
    <property type="component" value="Unassembled WGS sequence"/>
</dbReference>
<comment type="caution">
    <text evidence="2">The sequence shown here is derived from an EMBL/GenBank/DDBJ whole genome shotgun (WGS) entry which is preliminary data.</text>
</comment>
<name>A0A7C8MFE9_9PLEO</name>
<evidence type="ECO:0000256" key="1">
    <source>
        <dbReference type="SAM" id="MobiDB-lite"/>
    </source>
</evidence>
<dbReference type="AlphaFoldDB" id="A0A7C8MFE9"/>